<protein>
    <recommendedName>
        <fullName evidence="12">Coatomer subunit zeta</fullName>
    </recommendedName>
</protein>
<gene>
    <name evidence="14" type="ORF">LY90DRAFT_672677</name>
</gene>
<dbReference type="AlphaFoldDB" id="A0A1Y2BTE1"/>
<dbReference type="Pfam" id="PF01217">
    <property type="entry name" value="Clat_adaptor_s"/>
    <property type="match status" value="1"/>
</dbReference>
<dbReference type="GO" id="GO:0006891">
    <property type="term" value="P:intra-Golgi vesicle-mediated transport"/>
    <property type="evidence" value="ECO:0007669"/>
    <property type="project" value="TreeGrafter"/>
</dbReference>
<keyword evidence="10 12" id="KW-0968">Cytoplasmic vesicle</keyword>
<accession>A0A1Y2BTE1</accession>
<evidence type="ECO:0000313" key="14">
    <source>
        <dbReference type="EMBL" id="ORY38030.1"/>
    </source>
</evidence>
<evidence type="ECO:0000256" key="3">
    <source>
        <dbReference type="ARBA" id="ARBA00011775"/>
    </source>
</evidence>
<dbReference type="InterPro" id="IPR022775">
    <property type="entry name" value="AP_mu_sigma_su"/>
</dbReference>
<name>A0A1Y2BTE1_9FUNG</name>
<dbReference type="InterPro" id="IPR039652">
    <property type="entry name" value="Coatomer_zeta"/>
</dbReference>
<evidence type="ECO:0000256" key="2">
    <source>
        <dbReference type="ARBA" id="ARBA00006972"/>
    </source>
</evidence>
<keyword evidence="5 12" id="KW-0963">Cytoplasm</keyword>
<feature type="domain" description="AP complex mu/sigma subunit" evidence="13">
    <location>
        <begin position="12"/>
        <end position="148"/>
    </location>
</feature>
<dbReference type="PANTHER" id="PTHR11043">
    <property type="entry name" value="ZETA-COAT PROTEIN"/>
    <property type="match status" value="1"/>
</dbReference>
<sequence length="179" mass="20774">METHSPLSLYSVDALIILDSDGKRILAKYFTQDYKGAREQTEFEKQLFKQTKKLNNELIMYEGKLVIYQNIVDVFIYVIANQYQNELMLYNFMNSFIDALNILLKNQVEKRIIMDNMDVVFLAIDECLDEGIILDNDATQISSRVSKKANNENGMNLSEQSFTQAFFNARDQIARSLLK</sequence>
<comment type="subcellular location">
    <subcellularLocation>
        <location evidence="12">Cytoplasm</location>
    </subcellularLocation>
    <subcellularLocation>
        <location evidence="1 12">Golgi apparatus membrane</location>
        <topology evidence="1 12">Peripheral membrane protein</topology>
        <orientation evidence="1 12">Cytoplasmic side</orientation>
    </subcellularLocation>
    <subcellularLocation>
        <location evidence="12">Cytoplasmic vesicle</location>
        <location evidence="12">COPI-coated vesicle membrane</location>
        <topology evidence="12">Peripheral membrane protein</topology>
        <orientation evidence="12">Cytoplasmic side</orientation>
    </subcellularLocation>
</comment>
<evidence type="ECO:0000256" key="10">
    <source>
        <dbReference type="ARBA" id="ARBA00023329"/>
    </source>
</evidence>
<organism evidence="14 15">
    <name type="scientific">Neocallimastix californiae</name>
    <dbReference type="NCBI Taxonomy" id="1754190"/>
    <lineage>
        <taxon>Eukaryota</taxon>
        <taxon>Fungi</taxon>
        <taxon>Fungi incertae sedis</taxon>
        <taxon>Chytridiomycota</taxon>
        <taxon>Chytridiomycota incertae sedis</taxon>
        <taxon>Neocallimastigomycetes</taxon>
        <taxon>Neocallimastigales</taxon>
        <taxon>Neocallimastigaceae</taxon>
        <taxon>Neocallimastix</taxon>
    </lineage>
</organism>
<keyword evidence="4 12" id="KW-0813">Transport</keyword>
<proteinExistence type="inferred from homology"/>
<evidence type="ECO:0000256" key="6">
    <source>
        <dbReference type="ARBA" id="ARBA00022892"/>
    </source>
</evidence>
<dbReference type="FunFam" id="3.30.450.60:FF:000013">
    <property type="entry name" value="Coatomer subunit zeta"/>
    <property type="match status" value="1"/>
</dbReference>
<evidence type="ECO:0000256" key="8">
    <source>
        <dbReference type="ARBA" id="ARBA00023034"/>
    </source>
</evidence>
<evidence type="ECO:0000256" key="7">
    <source>
        <dbReference type="ARBA" id="ARBA00022927"/>
    </source>
</evidence>
<dbReference type="GO" id="GO:0030126">
    <property type="term" value="C:COPI vesicle coat"/>
    <property type="evidence" value="ECO:0007669"/>
    <property type="project" value="UniProtKB-UniRule"/>
</dbReference>
<dbReference type="PANTHER" id="PTHR11043:SF0">
    <property type="entry name" value="COATOMER SUBUNIT ZETA"/>
    <property type="match status" value="1"/>
</dbReference>
<keyword evidence="6 12" id="KW-0931">ER-Golgi transport</keyword>
<keyword evidence="9 12" id="KW-0472">Membrane</keyword>
<comment type="subunit">
    <text evidence="3 12">Oligomeric complex that consists of at least the alpha, beta, beta', gamma, delta, epsilon and zeta subunits.</text>
</comment>
<dbReference type="STRING" id="1754190.A0A1Y2BTE1"/>
<dbReference type="Gene3D" id="3.30.450.60">
    <property type="match status" value="1"/>
</dbReference>
<dbReference type="Proteomes" id="UP000193920">
    <property type="component" value="Unassembled WGS sequence"/>
</dbReference>
<keyword evidence="15" id="KW-1185">Reference proteome</keyword>
<evidence type="ECO:0000256" key="11">
    <source>
        <dbReference type="ARBA" id="ARBA00045555"/>
    </source>
</evidence>
<dbReference type="GO" id="GO:0006890">
    <property type="term" value="P:retrograde vesicle-mediated transport, Golgi to endoplasmic reticulum"/>
    <property type="evidence" value="ECO:0007669"/>
    <property type="project" value="UniProtKB-UniRule"/>
</dbReference>
<evidence type="ECO:0000256" key="9">
    <source>
        <dbReference type="ARBA" id="ARBA00023136"/>
    </source>
</evidence>
<evidence type="ECO:0000256" key="4">
    <source>
        <dbReference type="ARBA" id="ARBA00022448"/>
    </source>
</evidence>
<dbReference type="OrthoDB" id="10249988at2759"/>
<keyword evidence="8 12" id="KW-0333">Golgi apparatus</keyword>
<evidence type="ECO:0000256" key="5">
    <source>
        <dbReference type="ARBA" id="ARBA00022490"/>
    </source>
</evidence>
<comment type="similarity">
    <text evidence="2 12">Belongs to the adaptor complexes small subunit family.</text>
</comment>
<keyword evidence="7 12" id="KW-0653">Protein transport</keyword>
<evidence type="ECO:0000313" key="15">
    <source>
        <dbReference type="Proteomes" id="UP000193920"/>
    </source>
</evidence>
<comment type="function">
    <text evidence="11">The coatomer is a cytosolic protein complex that binds to dilysine motifs and reversibly associates with Golgi non-clathrin-coated vesicles, which further mediate biosynthetic protein transport from the ER, via the Golgi up to the trans Golgi network. Coatomer complex is required for budding from Golgi membranes, and is essential for the retrograde Golgi-to-ER transport of dilysine-tagged proteins. The zeta subunit may be involved in regulating the coat assembly and, hence, the rate of biosynthetic protein transport due to its association-dissociation properties with the coatomer complex.</text>
</comment>
<reference evidence="14 15" key="1">
    <citation type="submission" date="2016-08" db="EMBL/GenBank/DDBJ databases">
        <title>A Parts List for Fungal Cellulosomes Revealed by Comparative Genomics.</title>
        <authorList>
            <consortium name="DOE Joint Genome Institute"/>
            <person name="Haitjema C.H."/>
            <person name="Gilmore S.P."/>
            <person name="Henske J.K."/>
            <person name="Solomon K.V."/>
            <person name="De Groot R."/>
            <person name="Kuo A."/>
            <person name="Mondo S.J."/>
            <person name="Salamov A.A."/>
            <person name="Labutti K."/>
            <person name="Zhao Z."/>
            <person name="Chiniquy J."/>
            <person name="Barry K."/>
            <person name="Brewer H.M."/>
            <person name="Purvine S.O."/>
            <person name="Wright A.T."/>
            <person name="Boxma B."/>
            <person name="Van Alen T."/>
            <person name="Hackstein J.H."/>
            <person name="Baker S.E."/>
            <person name="Grigoriev I.V."/>
            <person name="O'Malley M.A."/>
        </authorList>
    </citation>
    <scope>NUCLEOTIDE SEQUENCE [LARGE SCALE GENOMIC DNA]</scope>
    <source>
        <strain evidence="14 15">G1</strain>
    </source>
</reference>
<dbReference type="GO" id="GO:0000139">
    <property type="term" value="C:Golgi membrane"/>
    <property type="evidence" value="ECO:0007669"/>
    <property type="project" value="UniProtKB-SubCell"/>
</dbReference>
<dbReference type="InterPro" id="IPR011012">
    <property type="entry name" value="Longin-like_dom_sf"/>
</dbReference>
<comment type="caution">
    <text evidence="14">The sequence shown here is derived from an EMBL/GenBank/DDBJ whole genome shotgun (WGS) entry which is preliminary data.</text>
</comment>
<evidence type="ECO:0000259" key="13">
    <source>
        <dbReference type="Pfam" id="PF01217"/>
    </source>
</evidence>
<dbReference type="GO" id="GO:0006886">
    <property type="term" value="P:intracellular protein transport"/>
    <property type="evidence" value="ECO:0007669"/>
    <property type="project" value="TreeGrafter"/>
</dbReference>
<evidence type="ECO:0000256" key="1">
    <source>
        <dbReference type="ARBA" id="ARBA00004255"/>
    </source>
</evidence>
<dbReference type="SUPFAM" id="SSF64356">
    <property type="entry name" value="SNARE-like"/>
    <property type="match status" value="1"/>
</dbReference>
<evidence type="ECO:0000256" key="12">
    <source>
        <dbReference type="RuleBase" id="RU366053"/>
    </source>
</evidence>
<dbReference type="EMBL" id="MCOG01000139">
    <property type="protein sequence ID" value="ORY38030.1"/>
    <property type="molecule type" value="Genomic_DNA"/>
</dbReference>